<dbReference type="KEGG" id="psco:LY89DRAFT_667325"/>
<proteinExistence type="predicted"/>
<name>A0A194XGR6_MOLSC</name>
<protein>
    <submittedName>
        <fullName evidence="2">Uncharacterized protein</fullName>
    </submittedName>
</protein>
<feature type="region of interest" description="Disordered" evidence="1">
    <location>
        <begin position="1"/>
        <end position="59"/>
    </location>
</feature>
<gene>
    <name evidence="2" type="ORF">LY89DRAFT_667325</name>
</gene>
<dbReference type="Proteomes" id="UP000070700">
    <property type="component" value="Unassembled WGS sequence"/>
</dbReference>
<accession>A0A194XGR6</accession>
<feature type="region of interest" description="Disordered" evidence="1">
    <location>
        <begin position="131"/>
        <end position="150"/>
    </location>
</feature>
<organism evidence="2 3">
    <name type="scientific">Mollisia scopiformis</name>
    <name type="common">Conifer needle endophyte fungus</name>
    <name type="synonym">Phialocephala scopiformis</name>
    <dbReference type="NCBI Taxonomy" id="149040"/>
    <lineage>
        <taxon>Eukaryota</taxon>
        <taxon>Fungi</taxon>
        <taxon>Dikarya</taxon>
        <taxon>Ascomycota</taxon>
        <taxon>Pezizomycotina</taxon>
        <taxon>Leotiomycetes</taxon>
        <taxon>Helotiales</taxon>
        <taxon>Mollisiaceae</taxon>
        <taxon>Mollisia</taxon>
    </lineage>
</organism>
<sequence>MPSRDLLLRSQSAMESPQNLNIEIPIEQQQPSLATKPTMSSLPAHSGSVDQPSTQPSMPLKKHTIPIGDNICLIPRLIKYLQRKYGTNFKFGPVTFGGGESTIEIKVPEASVGTEIWEYARHEVQVHALGKHKGSGFGKKGGKSEKSKFTMSSKPVFGNMEWTYGKSGSKKFVDTKTGEVIFEVPKASAPVRLRPA</sequence>
<evidence type="ECO:0000256" key="1">
    <source>
        <dbReference type="SAM" id="MobiDB-lite"/>
    </source>
</evidence>
<dbReference type="EMBL" id="KQ947411">
    <property type="protein sequence ID" value="KUJ19363.1"/>
    <property type="molecule type" value="Genomic_DNA"/>
</dbReference>
<dbReference type="GeneID" id="28822695"/>
<feature type="compositionally biased region" description="Polar residues" evidence="1">
    <location>
        <begin position="9"/>
        <end position="57"/>
    </location>
</feature>
<evidence type="ECO:0000313" key="2">
    <source>
        <dbReference type="EMBL" id="KUJ19363.1"/>
    </source>
</evidence>
<dbReference type="AlphaFoldDB" id="A0A194XGR6"/>
<evidence type="ECO:0000313" key="3">
    <source>
        <dbReference type="Proteomes" id="UP000070700"/>
    </source>
</evidence>
<dbReference type="InParanoid" id="A0A194XGR6"/>
<keyword evidence="3" id="KW-1185">Reference proteome</keyword>
<dbReference type="RefSeq" id="XP_018073718.1">
    <property type="nucleotide sequence ID" value="XM_018212969.1"/>
</dbReference>
<reference evidence="2 3" key="1">
    <citation type="submission" date="2015-10" db="EMBL/GenBank/DDBJ databases">
        <title>Full genome of DAOMC 229536 Phialocephala scopiformis, a fungal endophyte of spruce producing the potent anti-insectan compound rugulosin.</title>
        <authorList>
            <consortium name="DOE Joint Genome Institute"/>
            <person name="Walker A.K."/>
            <person name="Frasz S.L."/>
            <person name="Seifert K.A."/>
            <person name="Miller J.D."/>
            <person name="Mondo S.J."/>
            <person name="Labutti K."/>
            <person name="Lipzen A."/>
            <person name="Dockter R."/>
            <person name="Kennedy M."/>
            <person name="Grigoriev I.V."/>
            <person name="Spatafora J.W."/>
        </authorList>
    </citation>
    <scope>NUCLEOTIDE SEQUENCE [LARGE SCALE GENOMIC DNA]</scope>
    <source>
        <strain evidence="2 3">CBS 120377</strain>
    </source>
</reference>